<reference evidence="2" key="1">
    <citation type="submission" date="2021-03" db="EMBL/GenBank/DDBJ databases">
        <title>Streptomyces strains.</title>
        <authorList>
            <person name="Lund M.B."/>
            <person name="Toerring T."/>
        </authorList>
    </citation>
    <scope>NUCLEOTIDE SEQUENCE</scope>
    <source>
        <strain evidence="2">JCM 4242</strain>
    </source>
</reference>
<feature type="region of interest" description="Disordered" evidence="1">
    <location>
        <begin position="125"/>
        <end position="146"/>
    </location>
</feature>
<sequence>MRPILVRYPEDPVEAVVEADALAAALDVNTVLVRGPLFGVAAQDVGEAPRWRVVVAVQEGCPQQARNSLNSLLWFRAKDEAQNPAERRALLAAVARLESERVDELTVLGTRNRVVRAEEYAGLGRDGIEQPRPTDPEPAVPNWDRGKREARIDHGLLLEPEAPITPVQAAERLALRDWTTPGPGSPRTCAGTPNRRLRPIRT</sequence>
<feature type="compositionally biased region" description="Basic and acidic residues" evidence="1">
    <location>
        <begin position="126"/>
        <end position="135"/>
    </location>
</feature>
<evidence type="ECO:0000313" key="2">
    <source>
        <dbReference type="EMBL" id="MBO0657096.1"/>
    </source>
</evidence>
<protein>
    <submittedName>
        <fullName evidence="2">Uncharacterized protein</fullName>
    </submittedName>
</protein>
<dbReference type="AlphaFoldDB" id="A0A939FUZ0"/>
<dbReference type="EMBL" id="JAFMOF010000006">
    <property type="protein sequence ID" value="MBO0657096.1"/>
    <property type="molecule type" value="Genomic_DNA"/>
</dbReference>
<proteinExistence type="predicted"/>
<evidence type="ECO:0000256" key="1">
    <source>
        <dbReference type="SAM" id="MobiDB-lite"/>
    </source>
</evidence>
<organism evidence="2 3">
    <name type="scientific">Streptomyces triculaminicus</name>
    <dbReference type="NCBI Taxonomy" id="2816232"/>
    <lineage>
        <taxon>Bacteria</taxon>
        <taxon>Bacillati</taxon>
        <taxon>Actinomycetota</taxon>
        <taxon>Actinomycetes</taxon>
        <taxon>Kitasatosporales</taxon>
        <taxon>Streptomycetaceae</taxon>
        <taxon>Streptomyces</taxon>
    </lineage>
</organism>
<dbReference type="InterPro" id="IPR045998">
    <property type="entry name" value="DUF5954"/>
</dbReference>
<feature type="region of interest" description="Disordered" evidence="1">
    <location>
        <begin position="177"/>
        <end position="202"/>
    </location>
</feature>
<accession>A0A939FUZ0</accession>
<evidence type="ECO:0000313" key="3">
    <source>
        <dbReference type="Proteomes" id="UP000664781"/>
    </source>
</evidence>
<gene>
    <name evidence="2" type="ORF">J1792_31515</name>
</gene>
<dbReference type="Proteomes" id="UP000664781">
    <property type="component" value="Unassembled WGS sequence"/>
</dbReference>
<name>A0A939FUZ0_9ACTN</name>
<comment type="caution">
    <text evidence="2">The sequence shown here is derived from an EMBL/GenBank/DDBJ whole genome shotgun (WGS) entry which is preliminary data.</text>
</comment>
<dbReference type="Pfam" id="PF19379">
    <property type="entry name" value="DUF5954"/>
    <property type="match status" value="1"/>
</dbReference>
<dbReference type="RefSeq" id="WP_207248730.1">
    <property type="nucleotide sequence ID" value="NZ_JAFMOF010000006.1"/>
</dbReference>
<keyword evidence="3" id="KW-1185">Reference proteome</keyword>